<evidence type="ECO:0000256" key="2">
    <source>
        <dbReference type="ARBA" id="ARBA00004749"/>
    </source>
</evidence>
<evidence type="ECO:0000313" key="9">
    <source>
        <dbReference type="EMBL" id="PWR20794.1"/>
    </source>
</evidence>
<comment type="similarity">
    <text evidence="3">Belongs to the UbiH/COQ6 family.</text>
</comment>
<keyword evidence="10" id="KW-1185">Reference proteome</keyword>
<keyword evidence="4" id="KW-0285">Flavoprotein</keyword>
<dbReference type="InterPro" id="IPR002938">
    <property type="entry name" value="FAD-bd"/>
</dbReference>
<dbReference type="FunFam" id="3.50.50.60:FF:000021">
    <property type="entry name" value="Ubiquinone biosynthesis monooxygenase COQ6"/>
    <property type="match status" value="1"/>
</dbReference>
<dbReference type="InterPro" id="IPR036188">
    <property type="entry name" value="FAD/NAD-bd_sf"/>
</dbReference>
<protein>
    <submittedName>
        <fullName evidence="9">2-octaprenyl-6-methoxyphenyl hydroxylase</fullName>
    </submittedName>
</protein>
<dbReference type="EMBL" id="QGLF01000003">
    <property type="protein sequence ID" value="PWR20794.1"/>
    <property type="molecule type" value="Genomic_DNA"/>
</dbReference>
<dbReference type="OrthoDB" id="9796623at2"/>
<comment type="pathway">
    <text evidence="2">Cofactor biosynthesis; ubiquinone biosynthesis.</text>
</comment>
<dbReference type="Gene3D" id="3.50.50.60">
    <property type="entry name" value="FAD/NAD(P)-binding domain"/>
    <property type="match status" value="2"/>
</dbReference>
<keyword evidence="7" id="KW-0503">Monooxygenase</keyword>
<evidence type="ECO:0000256" key="4">
    <source>
        <dbReference type="ARBA" id="ARBA00022630"/>
    </source>
</evidence>
<comment type="cofactor">
    <cofactor evidence="1">
        <name>FAD</name>
        <dbReference type="ChEBI" id="CHEBI:57692"/>
    </cofactor>
</comment>
<dbReference type="InterPro" id="IPR010971">
    <property type="entry name" value="UbiH/COQ6"/>
</dbReference>
<organism evidence="9 10">
    <name type="scientific">Zavarzinia compransoris</name>
    <dbReference type="NCBI Taxonomy" id="1264899"/>
    <lineage>
        <taxon>Bacteria</taxon>
        <taxon>Pseudomonadati</taxon>
        <taxon>Pseudomonadota</taxon>
        <taxon>Alphaproteobacteria</taxon>
        <taxon>Rhodospirillales</taxon>
        <taxon>Zavarziniaceae</taxon>
        <taxon>Zavarzinia</taxon>
    </lineage>
</organism>
<dbReference type="InterPro" id="IPR018168">
    <property type="entry name" value="Ubi_Hdrlase_CS"/>
</dbReference>
<dbReference type="UniPathway" id="UPA00232"/>
<evidence type="ECO:0000256" key="3">
    <source>
        <dbReference type="ARBA" id="ARBA00005349"/>
    </source>
</evidence>
<dbReference type="PANTHER" id="PTHR43876">
    <property type="entry name" value="UBIQUINONE BIOSYNTHESIS MONOOXYGENASE COQ6, MITOCHONDRIAL"/>
    <property type="match status" value="1"/>
</dbReference>
<dbReference type="SUPFAM" id="SSF51905">
    <property type="entry name" value="FAD/NAD(P)-binding domain"/>
    <property type="match status" value="1"/>
</dbReference>
<dbReference type="RefSeq" id="WP_109921438.1">
    <property type="nucleotide sequence ID" value="NZ_QGLF01000003.1"/>
</dbReference>
<comment type="caution">
    <text evidence="9">The sequence shown here is derived from an EMBL/GenBank/DDBJ whole genome shotgun (WGS) entry which is preliminary data.</text>
</comment>
<dbReference type="AlphaFoldDB" id="A0A317E2Y7"/>
<dbReference type="InterPro" id="IPR051205">
    <property type="entry name" value="UbiH/COQ6_monooxygenase"/>
</dbReference>
<evidence type="ECO:0000256" key="1">
    <source>
        <dbReference type="ARBA" id="ARBA00001974"/>
    </source>
</evidence>
<feature type="domain" description="FAD-binding" evidence="8">
    <location>
        <begin position="19"/>
        <end position="383"/>
    </location>
</feature>
<name>A0A317E2Y7_9PROT</name>
<evidence type="ECO:0000256" key="5">
    <source>
        <dbReference type="ARBA" id="ARBA00022827"/>
    </source>
</evidence>
<dbReference type="GO" id="GO:0006744">
    <property type="term" value="P:ubiquinone biosynthetic process"/>
    <property type="evidence" value="ECO:0007669"/>
    <property type="project" value="UniProtKB-UniPathway"/>
</dbReference>
<keyword evidence="5" id="KW-0274">FAD</keyword>
<dbReference type="GO" id="GO:0004497">
    <property type="term" value="F:monooxygenase activity"/>
    <property type="evidence" value="ECO:0007669"/>
    <property type="project" value="UniProtKB-KW"/>
</dbReference>
<evidence type="ECO:0000256" key="6">
    <source>
        <dbReference type="ARBA" id="ARBA00023002"/>
    </source>
</evidence>
<evidence type="ECO:0000256" key="7">
    <source>
        <dbReference type="ARBA" id="ARBA00023033"/>
    </source>
</evidence>
<accession>A0A317E2Y7</accession>
<dbReference type="NCBIfam" id="TIGR01988">
    <property type="entry name" value="Ubi-OHases"/>
    <property type="match status" value="1"/>
</dbReference>
<dbReference type="GO" id="GO:0110142">
    <property type="term" value="C:ubiquinone biosynthesis complex"/>
    <property type="evidence" value="ECO:0007669"/>
    <property type="project" value="UniProtKB-ARBA"/>
</dbReference>
<dbReference type="GO" id="GO:0016705">
    <property type="term" value="F:oxidoreductase activity, acting on paired donors, with incorporation or reduction of molecular oxygen"/>
    <property type="evidence" value="ECO:0007669"/>
    <property type="project" value="InterPro"/>
</dbReference>
<dbReference type="GO" id="GO:0071949">
    <property type="term" value="F:FAD binding"/>
    <property type="evidence" value="ECO:0007669"/>
    <property type="project" value="InterPro"/>
</dbReference>
<reference evidence="10" key="1">
    <citation type="submission" date="2018-05" db="EMBL/GenBank/DDBJ databases">
        <title>Zavarzinia sp. HR-AS.</title>
        <authorList>
            <person name="Lee Y."/>
            <person name="Jeon C.O."/>
        </authorList>
    </citation>
    <scope>NUCLEOTIDE SEQUENCE [LARGE SCALE GENOMIC DNA]</scope>
    <source>
        <strain evidence="10">DSM 1231</strain>
    </source>
</reference>
<dbReference type="Pfam" id="PF01494">
    <property type="entry name" value="FAD_binding_3"/>
    <property type="match status" value="1"/>
</dbReference>
<proteinExistence type="inferred from homology"/>
<dbReference type="PANTHER" id="PTHR43876:SF7">
    <property type="entry name" value="UBIQUINONE BIOSYNTHESIS MONOOXYGENASE COQ6, MITOCHONDRIAL"/>
    <property type="match status" value="1"/>
</dbReference>
<dbReference type="PROSITE" id="PS01304">
    <property type="entry name" value="UBIH"/>
    <property type="match status" value="1"/>
</dbReference>
<sequence length="448" mass="47915">MTTGPEPAFRPAAPETLTTDVLIVGGGMIGLTAAIAVARAGLSVIVAEETPPPPTLLPAFDGRVSALAHGSCQLYRALGLYDALAADGQPILDIHVTDGRLGEAASPLFLHFHHGDVGAEPFGLMVENRHIRIALHRALERIADSSNRQFAQMSLNGAVLPETALAAEERVRLLAPVKVAATARDGAFATATLADGRAVRCRLIVACDGRHSPLREAAGIRTVAWDYRQAGIVATVEHERPHAGVAYEHFLPGGPFAILPMTGNRSSLVWTERADLAPALIALDAADFDAEMRRRFGTHLGAARAVGPRFSYPLGFHIATRFVERRLALVGDSAHGLHPIAGQGLNLGLRDVAALAEVLADGCRLGLDPGDPTLLARYERWRRLDSVVMGTVMDGLNRLFSNDAPPVRLLRDLGLAAVNRLPPLKKFFMQHARGSIGKLPRLLDGRPL</sequence>
<dbReference type="PRINTS" id="PR00420">
    <property type="entry name" value="RNGMNOXGNASE"/>
</dbReference>
<evidence type="ECO:0000259" key="8">
    <source>
        <dbReference type="Pfam" id="PF01494"/>
    </source>
</evidence>
<evidence type="ECO:0000313" key="10">
    <source>
        <dbReference type="Proteomes" id="UP000246077"/>
    </source>
</evidence>
<keyword evidence="6" id="KW-0560">Oxidoreductase</keyword>
<dbReference type="Proteomes" id="UP000246077">
    <property type="component" value="Unassembled WGS sequence"/>
</dbReference>
<gene>
    <name evidence="9" type="ORF">DKG75_12440</name>
</gene>